<organism evidence="1 2">
    <name type="scientific">Desulfurivibrio alkaliphilus (strain DSM 19089 / UNIQEM U267 / AHT2)</name>
    <dbReference type="NCBI Taxonomy" id="589865"/>
    <lineage>
        <taxon>Bacteria</taxon>
        <taxon>Pseudomonadati</taxon>
        <taxon>Thermodesulfobacteriota</taxon>
        <taxon>Desulfobulbia</taxon>
        <taxon>Desulfobulbales</taxon>
        <taxon>Desulfobulbaceae</taxon>
        <taxon>Desulfurivibrio</taxon>
    </lineage>
</organism>
<dbReference type="STRING" id="589865.DaAHT2_2047"/>
<protein>
    <submittedName>
        <fullName evidence="1">Uncharacterized protein</fullName>
    </submittedName>
</protein>
<name>D6Z5I4_DESAT</name>
<dbReference type="HOGENOM" id="CLU_2129395_0_0_7"/>
<proteinExistence type="predicted"/>
<sequence>MKSRRKPRLTLEQHDLVARHLQEYRDGLLAISRIITSAYPVSLPFVGRAGKAVAELDKLRGDLESEAIRDFPEVQTQQGKKGVYYRAGWDPSITTADLEALAAKLARTRVAPR</sequence>
<dbReference type="Proteomes" id="UP000001508">
    <property type="component" value="Chromosome"/>
</dbReference>
<keyword evidence="2" id="KW-1185">Reference proteome</keyword>
<dbReference type="AlphaFoldDB" id="D6Z5I4"/>
<accession>D6Z5I4</accession>
<evidence type="ECO:0000313" key="2">
    <source>
        <dbReference type="Proteomes" id="UP000001508"/>
    </source>
</evidence>
<gene>
    <name evidence="1" type="ordered locus">DaAHT2_2047</name>
</gene>
<dbReference type="RefSeq" id="WP_013164240.1">
    <property type="nucleotide sequence ID" value="NC_014216.1"/>
</dbReference>
<reference evidence="2" key="1">
    <citation type="submission" date="2010-02" db="EMBL/GenBank/DDBJ databases">
        <title>Complete sequence of Desulfurivibrio alkaliphilus AHT2.</title>
        <authorList>
            <consortium name="US DOE Joint Genome Institute"/>
            <person name="Pitluck S."/>
            <person name="Chertkov O."/>
            <person name="Detter J.C."/>
            <person name="Han C."/>
            <person name="Tapia R."/>
            <person name="Larimer F."/>
            <person name="Land M."/>
            <person name="Hauser L."/>
            <person name="Kyrpides N."/>
            <person name="Mikhailova N."/>
            <person name="Sorokin D.Y."/>
            <person name="Muyzer G."/>
            <person name="Woyke T."/>
        </authorList>
    </citation>
    <scope>NUCLEOTIDE SEQUENCE [LARGE SCALE GENOMIC DNA]</scope>
    <source>
        <strain evidence="2">DSM 19089 / UNIQEM U267 / AHT2</strain>
    </source>
</reference>
<evidence type="ECO:0000313" key="1">
    <source>
        <dbReference type="EMBL" id="ADH86721.1"/>
    </source>
</evidence>
<dbReference type="KEGG" id="dak:DaAHT2_2047"/>
<dbReference type="EMBL" id="CP001940">
    <property type="protein sequence ID" value="ADH86721.1"/>
    <property type="molecule type" value="Genomic_DNA"/>
</dbReference>
<dbReference type="InParanoid" id="D6Z5I4"/>